<dbReference type="InterPro" id="IPR020802">
    <property type="entry name" value="TesA-like"/>
</dbReference>
<dbReference type="Gene3D" id="3.30.559.30">
    <property type="entry name" value="Nonribosomal peptide synthetase, condensation domain"/>
    <property type="match status" value="6"/>
</dbReference>
<dbReference type="CDD" id="cd19543">
    <property type="entry name" value="DCL_NRPS"/>
    <property type="match status" value="2"/>
</dbReference>
<evidence type="ECO:0000256" key="6">
    <source>
        <dbReference type="SAM" id="MobiDB-lite"/>
    </source>
</evidence>
<dbReference type="PROSITE" id="PS50075">
    <property type="entry name" value="CARRIER"/>
    <property type="match status" value="4"/>
</dbReference>
<dbReference type="Gene3D" id="1.10.1200.10">
    <property type="entry name" value="ACP-like"/>
    <property type="match status" value="3"/>
</dbReference>
<evidence type="ECO:0000313" key="8">
    <source>
        <dbReference type="EMBL" id="MDH6279843.1"/>
    </source>
</evidence>
<sequence>MPRSTLMELPFRVEAAPGTTDAGASLPELNDPGAGYSEPMPLTPAQMGQWLAQQLDPGVPLSVAHYVDIRDDGNRLDVEVLSRVASRAAREFGSGLIRLVMVDSRPHQIVDPRLDTGTRQIDLRDEPDPEAAAHEWMHTDVAAPLDLLRDRLAVSVMLRIADDRYVWYSRTHHIALDGVGGATALYRMADLYNAEIEGREPPPNQAHDLPSVHSAEAAYVGSARWESDRDYWNELISGMPERCSLAEHSAPARALSRDVGGRIEPDTAAALEAAQERYGASVAALVAATIAAYTARHTGSEDIVLSLPVSSRTTAVLRRSGGTLANVVPLRVTVGVRTTVSELVADVTRALSGALRHQRYRHEDLRRDRGGRGTGRGFAGPLLNLMMFPDKLRFGPTRTSLEVLSSGPIEDLLVNVYRYGPESTIRLDFKANPQLYDDDTLHTHYDRFTRLLDGLLTADPDTPVGELPIVDDAELAAQLASWNVPGTPVEEVLPDLVARRAAAAPERVAVVADGRRLTYGELASRANRLARHLIASGVAPEAAVGVVFDRSEELIVALLAVLTAGGGYVPVEAGTPAPRRDYVLADAEVSCVVTTRDFAAELDGRGAPVIVVDDPATGAALASLSGAPVRGAERLRPLRPEHLAYTVYTSGSTGRPKGVQVSHRSAAALLVNAQAAFGTTARDVWTMFHSFAFDFSVWEIWGALTSGGTLVVVDRRTARAPDAFAALLRDEHVSVLNQTPAAFLQLADAEQADGRPLNELRRVFVGGDDYDQRRMVPWLERHDAGRSSLVSVYGITETTVFLTGLAMDVASAEAPGNLVGRGLPGVRLRLLDRRLRPVPVGVVGEIYAGGPQVARGYGRRAGLTAARFVADPFASDGARLYRSGDLARWDADGRLVFLGRSDFQVQVRGFRVEPGEIEWALAQCPGVAHAVVVPHRAEGEPVRLAAYVVPEPAVVLDPQSVREHVGGVLAPYMMPAAVMVLDHLPLTVNGKVDRKALPQPDFGASTRPGRAPAGPIEETLAGLFAQVLGAPAVTADDSFFALGGDSIMAIQLVSRAREAGLSLTPHDVFERLSVSGLAAVATAVEAPGEALEELPGGGVGTVAATPIVRWLVERGGPWSRLAQSVCVVVPAGIASTHLLEAVQAVLDHHDMLRARFLPDSGGFDVPPAGSIVAADVLDRIEPDGEVGLTEALLAARDDAAGRLDPESGRMVQAVWFDLGADRPGRLLLVIHHLVVDGVSWRILLPDLAAAARQSRAGTAPHLPAVGTSMRTWAHALAEWARRDAPDYGAEIRYWLGVLEDADPILGRRALDPTVDLAATVATVVADLPEDVSEAMSTSVPETVHGGVDDAVLAGLALGLARWRRRRGVANSSCVCTLEGHGREEQLIPGADLSRTIGWFTTTHPVRLDLAGVDLDAAFAGGQAAEEALKLVKEQLREAPDHGIGYGALRYLSDADAIGRLDRRPAPQISVNYLGRTAVAADGDRGDWLPVAELGDLGATVDATLPAAAVLDINLITVDTESGPTLRATFAYPTGILDARDVEDLAELWRSACRALTTAATRPGAGGLTPSDLPLVGLDQEAVEHLEDACPGLSDVWPVSPLQAGLLFQTELAGDADDPYLVQLVLDLRGRVDGDHMRRSVQTLLDRHEILRVAFTTGPDGDPLQLVPHRVELPWVVADLRDPAEVDRVLEQDRARRFDMATPPLLRALLIRTGEDAYRLVLTYHHILLDGWSVPLLVRELLALYTAADPHDVPVSASFANYLSWLGAFDRAGSTERWVEALAGVDEPTLLGPPGHGRPLPTVPRAERLLLTEAETARLDGVARDRGVTMSTIVRVAWAIVLGAWTRRDDVVFGAIVSGRPPQIDGIEDMVGLFINTVPIRVTLHPAETLGELLDRCHADQAALLDHEHVGLADIERATGAAALFDTITVFESYPVDRGGLTSNTDIAGMRVVDVAVHDATHYPLALGASVDGGLEIRIDYAPALFDASDIDAVADRLERVLQAIASDPDRTLARLRLLSDADYSRLAPVHGRPGRRHRTLPGILADAARIDPDAPAVTCGPATLTYRDLDTRSTRLARRLIDDGVGPESVVALGLTRSLDFVEAVWAVAKTGAAFVPVDPTYPRERIEHMSSDSGARVGLTVQRWRDGLSDNVSWRELDSDDYRTELASLSARPITDTDRIAPLRLDNPAYLIYTSGSTGIPKGVVLTHRGLANLVAAERESLAVTSEARVSQFTSPSFDASVFELLMAFGSGAHLVIAPPDIYGGEDLARQLAAKRETHAFFTPSVLGSMRPDGLDDMRSLAVAGEPCPPELVARWAGGRRMFNAYGPTEGMIMSNIAGPLLPDDPVTIGGPTLGFVELVLDARLQPVPIGMPGELYLGGPAIARGYHRRPGLTAERFVASPFVAATDHPTREDEGTLPGDRLYRTGDIVRWRDDLTLEYLGRSDLQVKVRGFRIELGEIDAVLADHPGVEFAATLGRTAPSGETVLVSYVRPGDDPAVEPDELLRHLADHLPAHMVPALIVPIGEVPLTPSGKLDQKALPAPDFPVGGDATDAVAFTPIEGIVAEHLCAVLGIDRIGPDDSFFDLGGNSLMATRVTRRLDAALDTDIDVRAIFEAPTVRGLAARVLQRGPGGAHRPVLRAYDRPESLPLSSAQLRMWSINQLDTASPAYNIVMAVRLRGDLDERALIAAVGDVVARHSTLRTMYPVVDGAPTQLIVDPADTARAESLSVVAADLPGHLLRLAETGFDVSGEVPLRVQLLRLAGSEHVLAVVAHHITADGFSMRTLARDVMRAYESRRRGRAPDWAPPAVQYVDFTLWQRELLGDPDDPESLYRRQLDYWRDALAGIPDVVPLPTDRPRPPRQSFRGAAVGFDIDAATHARLADLARHGNATMFMLAHTALAVLVARLSSSGDIVIGTPVSGRGEAGLDDVVGMFVGTLALRTPVDPGAGFADLLTVVREADLAAFARTDLPFERLVDELGPARSTSYAPLFQVLVEYRTDMSGYLQLPGLEVEPLDYELAVSKFDLQLSVTESVTPAGDPGGMRFDLTYATDLWDEPTVDGFAERLRRILEAAAADPHGPVGDIGLLTDTDRAALEAGDRDTGVASEATLADMFGHAVAAHPDEVAVVHGTTRLTYAELAARSSRLARALAARGAGPDSVVALALPRSTDMIVAVVAATLAGAAYLPVDLGSPAERIALVLGEASPTCVLTTAAAVEALGAPTAPVVLLDDAGFRRELDASSPALPSDADRVAPLRPDDTAYVIYTSGSTGRPKGVQVSHRSVVSLLVNAHTVFDLRPTDIWTIFHSFAFDVSVWEVWGPLSDGATTVIVDPEVARSPDDFVDLLHREAVTVLNQTPASFYQLVGSDHATDLPLRYVFVGGEELALEQVARWYDRRSPDAARVVEMYGVTEAAVIDSSAPLLHDALTADTFAGGIGRPLPGVHLHVLDARLHPVPVGVVGDVYLSGAEVARGYLGRAGLTASRFVAEVGGTGRRMYRTGDIGRRDQDGRLELLGRSDFQVQVRGFRVELGEIESALLRCDGIEQAVVVSQHGDRGADDRLIGYAVPTDGRVLDPLRIRDDVDRVLPSYMVPAAVVILDELPVTVNGKVDRKALPEPDFAVFAGRGRRPAGAVEEQLAGLFAGILGVPEVAADESFFALGGDSIMVIQLVSRARDAGIVFAPQDVFERPTVERLAAVADAAESGRARVLDEIAGGGIGPVDPTPIVRWLAGRPGAWDRFSQSVTVTVPAGMSGAQLVAAVQAVLDRHDMLRAVRVGSGSGMHLVVPEPGTVDASARVRRVDCSQVGDEADVDAVAAWERAASVGRLDPGAGVMVQVAWCDAGPERAGRLAVAIHHLAIDGVSWRILLADLVSACQGGRGGEVPELPRVGTSMRTWAHGLRAAAVDPDTLAELPWWTDTLVPADPVLGARPFDPGVDVIAEQVAVRIPVDITRGLLARLPAAFRATPADVVLCATAMAAARWDRWGQGRPSIVVSVEGHGREEQILPGADLSRTVGWFTTAYPVRVDLTGIDVDDAYAAGRAAGQALDAVKEQWRAVPRNGIGYGLLRYLDPGSARTLDAFEDPQVAVNYLGRLSGDRTAGWAVGSGGPDAFVERESQGPVPCPLAIDAYVEDQADGPSLCAAIRYVPDILDDEAVGEFTALWQRAVRALAEHVASPGSGGLTPSDLTWGAVTQSEIERWERTHPGVVDVWPLTPLQEGLLFHALLAQQDVDAYHVQLVVDLEGEVDERRLADAAQALMDRHESLRTVFDHRDDGTIVQLSLGHVPVDWTTLAATDDQAEELIARDREIHFDMRDTPLIRFLLVDLGGGRRRLVITNHHIVLDGWSMPLLVADLFDLYLAGGRPLDRAPAPYRDYLEWLTSRDTAAAERAWTSALSGLPGPTLVAPHAAGRQLSATASEPVPMDDSTAVGLGRTAEIAGVTLNTVLQAAWGVLLGQMTAGTDVVFGTTIAGRAPAVRGIESMVGLFINTVPVRVRLDPRESVAGLLSRLQSERAALMQHEYLGLTAIQQAAGFGGLFDTAMVFESYPMDMQALARLAERTGLRATALTGHDSTHYPLSLKAFEDTGLHLVLRYSPDAIDRSVVADIARRLARIVESIAHRPETPVGRIDVMGEQGRAELIEVATSDPGPARTWAEILETGAAFDPDATALRWRGTDTTYRELDERSTRLARELIARGVGPEDFVPVAIPRSADSVTATWAVVKSGAAPVPINPKLPSARIAYMLDDCAAGVGLTATADQGLPGAVDWLALDGIDLDRRSPRPIRDSERTHPIRATSPAYLIYTSGSTGTPKGVVVTHAGLPYLTTSQVEHQGVAPKSRILHVCSPSFDVSILELVLAFGAGATLVVAPPDVYAGAELEQFARDERVTHVLVTPAVCGTLDPSSLPDVEVTEIGGELFGAELVDEWAQRTCLLNAYGPTECTVCATTSGALESGEPITMGGPLARSGVGVVVLDGWLRPVADGGEGELYVFGPSLARGYLGQVALTSERFVANPFGPAGSRMYRTGDLVRRAGSGLQYIGRTDFQIKIRGLRIEIGDVDAALIAHPDVEFAVSLGREAPNGETVLVSYVRLGPHSDLEPAALRKIVATSLPAYMVPSAITILDTVPMNSNGKLDRDALPDPVFATGAYRPPRTDVERVLVDVFADVLGADRVGIDDSFFELGGNSLSAVRVVAEVQSRLGRALPMQWVVSDPTPAAIAARLDDGGGPSTDQLVRMRSGDGAEPLICVHPAIGLTWCYTGLIPYITDGRSVYGIQSSGMTVGATSAPSMDELAARYVDLIRRVQPHGPYHLLGYSVGGAIAHAMAVRLRALGEDVGTLIMLDTQTTESIPGGARTPSLGMLFAEFAGIDSDEGVDDDLTPERAEQLLRDGGGAYARLTAADLRRIYDDYLHTIGLGQGYRPGTFDGDLVYFAADGEAGDTGTPWDRYVVGTVHTHPVGHPHNRLTEPDALEVIGPIVRRYLDGGDR</sequence>
<dbReference type="PANTHER" id="PTHR45527:SF1">
    <property type="entry name" value="FATTY ACID SYNTHASE"/>
    <property type="match status" value="1"/>
</dbReference>
<dbReference type="InterPro" id="IPR006162">
    <property type="entry name" value="Ppantetheine_attach_site"/>
</dbReference>
<dbReference type="Pfam" id="PF13193">
    <property type="entry name" value="AMP-binding_C"/>
    <property type="match status" value="4"/>
</dbReference>
<keyword evidence="3" id="KW-0597">Phosphoprotein</keyword>
<evidence type="ECO:0000313" key="9">
    <source>
        <dbReference type="Proteomes" id="UP001160334"/>
    </source>
</evidence>
<dbReference type="SUPFAM" id="SSF53474">
    <property type="entry name" value="alpha/beta-Hydrolases"/>
    <property type="match status" value="1"/>
</dbReference>
<dbReference type="InterPro" id="IPR009081">
    <property type="entry name" value="PP-bd_ACP"/>
</dbReference>
<dbReference type="InterPro" id="IPR042099">
    <property type="entry name" value="ANL_N_sf"/>
</dbReference>
<reference evidence="8 9" key="1">
    <citation type="submission" date="2023-04" db="EMBL/GenBank/DDBJ databases">
        <title>Forest soil microbial communities from Buena Vista Peninsula, Colon Province, Panama.</title>
        <authorList>
            <person name="Bouskill N."/>
        </authorList>
    </citation>
    <scope>NUCLEOTIDE SEQUENCE [LARGE SCALE GENOMIC DNA]</scope>
    <source>
        <strain evidence="8 9">CFH S0262</strain>
    </source>
</reference>
<keyword evidence="4" id="KW-0677">Repeat</keyword>
<feature type="domain" description="Carrier" evidence="7">
    <location>
        <begin position="5149"/>
        <end position="5224"/>
    </location>
</feature>
<organism evidence="8 9">
    <name type="scientific">Prescottella agglutinans</name>
    <dbReference type="NCBI Taxonomy" id="1644129"/>
    <lineage>
        <taxon>Bacteria</taxon>
        <taxon>Bacillati</taxon>
        <taxon>Actinomycetota</taxon>
        <taxon>Actinomycetes</taxon>
        <taxon>Mycobacteriales</taxon>
        <taxon>Nocardiaceae</taxon>
        <taxon>Prescottella</taxon>
    </lineage>
</organism>
<dbReference type="NCBIfam" id="TIGR01733">
    <property type="entry name" value="AA-adenyl-dom"/>
    <property type="match status" value="4"/>
</dbReference>
<evidence type="ECO:0000256" key="4">
    <source>
        <dbReference type="ARBA" id="ARBA00022737"/>
    </source>
</evidence>
<dbReference type="SUPFAM" id="SSF56801">
    <property type="entry name" value="Acetyl-CoA synthetase-like"/>
    <property type="match status" value="4"/>
</dbReference>
<evidence type="ECO:0000256" key="3">
    <source>
        <dbReference type="ARBA" id="ARBA00022553"/>
    </source>
</evidence>
<dbReference type="Pfam" id="PF00975">
    <property type="entry name" value="Thioesterase"/>
    <property type="match status" value="1"/>
</dbReference>
<comment type="cofactor">
    <cofactor evidence="1">
        <name>pantetheine 4'-phosphate</name>
        <dbReference type="ChEBI" id="CHEBI:47942"/>
    </cofactor>
</comment>
<feature type="domain" description="Carrier" evidence="7">
    <location>
        <begin position="1011"/>
        <end position="1085"/>
    </location>
</feature>
<dbReference type="InterPro" id="IPR029058">
    <property type="entry name" value="AB_hydrolase_fold"/>
</dbReference>
<dbReference type="PROSITE" id="PS00012">
    <property type="entry name" value="PHOSPHOPANTETHEINE"/>
    <property type="match status" value="4"/>
</dbReference>
<dbReference type="Gene3D" id="3.30.300.30">
    <property type="match status" value="4"/>
</dbReference>
<dbReference type="InterPro" id="IPR045851">
    <property type="entry name" value="AMP-bd_C_sf"/>
</dbReference>
<feature type="domain" description="Carrier" evidence="7">
    <location>
        <begin position="3629"/>
        <end position="3703"/>
    </location>
</feature>
<dbReference type="Pfam" id="PF00501">
    <property type="entry name" value="AMP-binding"/>
    <property type="match status" value="4"/>
</dbReference>
<dbReference type="Proteomes" id="UP001160334">
    <property type="component" value="Unassembled WGS sequence"/>
</dbReference>
<dbReference type="InterPro" id="IPR001031">
    <property type="entry name" value="Thioesterase"/>
</dbReference>
<dbReference type="InterPro" id="IPR036736">
    <property type="entry name" value="ACP-like_sf"/>
</dbReference>
<dbReference type="Gene3D" id="2.30.38.10">
    <property type="entry name" value="Luciferase, Domain 3"/>
    <property type="match status" value="2"/>
</dbReference>
<dbReference type="InterPro" id="IPR020806">
    <property type="entry name" value="PKS_PP-bd"/>
</dbReference>
<keyword evidence="9" id="KW-1185">Reference proteome</keyword>
<dbReference type="Pfam" id="PF00668">
    <property type="entry name" value="Condensation"/>
    <property type="match status" value="6"/>
</dbReference>
<dbReference type="SUPFAM" id="SSF47336">
    <property type="entry name" value="ACP-like"/>
    <property type="match status" value="4"/>
</dbReference>
<evidence type="ECO:0000256" key="1">
    <source>
        <dbReference type="ARBA" id="ARBA00001957"/>
    </source>
</evidence>
<dbReference type="InterPro" id="IPR020845">
    <property type="entry name" value="AMP-binding_CS"/>
</dbReference>
<evidence type="ECO:0000256" key="2">
    <source>
        <dbReference type="ARBA" id="ARBA00022450"/>
    </source>
</evidence>
<dbReference type="NCBIfam" id="TIGR01720">
    <property type="entry name" value="NRPS-para261"/>
    <property type="match status" value="2"/>
</dbReference>
<dbReference type="NCBIfam" id="NF003417">
    <property type="entry name" value="PRK04813.1"/>
    <property type="match status" value="4"/>
</dbReference>
<dbReference type="Gene3D" id="3.40.50.1820">
    <property type="entry name" value="alpha/beta hydrolase"/>
    <property type="match status" value="1"/>
</dbReference>
<dbReference type="InterPro" id="IPR010060">
    <property type="entry name" value="NRPS_synth"/>
</dbReference>
<proteinExistence type="predicted"/>
<dbReference type="Gene3D" id="3.40.50.980">
    <property type="match status" value="4"/>
</dbReference>
<name>A0ABT6M6A2_9NOCA</name>
<dbReference type="SUPFAM" id="SSF52777">
    <property type="entry name" value="CoA-dependent acyltransferases"/>
    <property type="match status" value="12"/>
</dbReference>
<evidence type="ECO:0000256" key="5">
    <source>
        <dbReference type="ARBA" id="ARBA00023194"/>
    </source>
</evidence>
<dbReference type="Gene3D" id="3.30.559.10">
    <property type="entry name" value="Chloramphenicol acetyltransferase-like domain"/>
    <property type="match status" value="6"/>
</dbReference>
<dbReference type="SMART" id="SM00824">
    <property type="entry name" value="PKS_TE"/>
    <property type="match status" value="1"/>
</dbReference>
<gene>
    <name evidence="8" type="ORF">M2280_001052</name>
</gene>
<dbReference type="PANTHER" id="PTHR45527">
    <property type="entry name" value="NONRIBOSOMAL PEPTIDE SYNTHETASE"/>
    <property type="match status" value="1"/>
</dbReference>
<keyword evidence="2" id="KW-0596">Phosphopantetheine</keyword>
<dbReference type="SMART" id="SM00823">
    <property type="entry name" value="PKS_PP"/>
    <property type="match status" value="4"/>
</dbReference>
<dbReference type="InterPro" id="IPR000873">
    <property type="entry name" value="AMP-dep_synth/lig_dom"/>
</dbReference>
<evidence type="ECO:0000259" key="7">
    <source>
        <dbReference type="PROSITE" id="PS50075"/>
    </source>
</evidence>
<protein>
    <submittedName>
        <fullName evidence="8">Amino acid adenylation domain-containing protein/non-ribosomal peptide synthase protein (TIGR01720 family)</fullName>
    </submittedName>
</protein>
<feature type="domain" description="Carrier" evidence="7">
    <location>
        <begin position="2556"/>
        <end position="2631"/>
    </location>
</feature>
<dbReference type="Pfam" id="PF00550">
    <property type="entry name" value="PP-binding"/>
    <property type="match status" value="4"/>
</dbReference>
<dbReference type="InterPro" id="IPR001242">
    <property type="entry name" value="Condensation_dom"/>
</dbReference>
<dbReference type="CDD" id="cd19540">
    <property type="entry name" value="LCL_NRPS-like"/>
    <property type="match status" value="1"/>
</dbReference>
<keyword evidence="5" id="KW-0045">Antibiotic biosynthesis</keyword>
<dbReference type="EMBL" id="JARXVC010000002">
    <property type="protein sequence ID" value="MDH6279843.1"/>
    <property type="molecule type" value="Genomic_DNA"/>
</dbReference>
<dbReference type="PROSITE" id="PS00455">
    <property type="entry name" value="AMP_BINDING"/>
    <property type="match status" value="3"/>
</dbReference>
<dbReference type="InterPro" id="IPR023213">
    <property type="entry name" value="CAT-like_dom_sf"/>
</dbReference>
<accession>A0ABT6M6A2</accession>
<feature type="region of interest" description="Disordered" evidence="6">
    <location>
        <begin position="17"/>
        <end position="36"/>
    </location>
</feature>
<comment type="caution">
    <text evidence="8">The sequence shown here is derived from an EMBL/GenBank/DDBJ whole genome shotgun (WGS) entry which is preliminary data.</text>
</comment>
<dbReference type="InterPro" id="IPR025110">
    <property type="entry name" value="AMP-bd_C"/>
</dbReference>
<dbReference type="InterPro" id="IPR010071">
    <property type="entry name" value="AA_adenyl_dom"/>
</dbReference>
<dbReference type="Gene3D" id="3.40.50.12780">
    <property type="entry name" value="N-terminal domain of ligase-like"/>
    <property type="match status" value="2"/>
</dbReference>